<dbReference type="EMBL" id="AE015927">
    <property type="protein sequence ID" value="AAO36393.1"/>
    <property type="molecule type" value="Genomic_DNA"/>
</dbReference>
<dbReference type="AlphaFoldDB" id="Q893E9"/>
<evidence type="ECO:0000256" key="3">
    <source>
        <dbReference type="ARBA" id="ARBA00022801"/>
    </source>
</evidence>
<evidence type="ECO:0000256" key="1">
    <source>
        <dbReference type="ARBA" id="ARBA00010518"/>
    </source>
</evidence>
<accession>Q893E9</accession>
<reference evidence="11 12" key="1">
    <citation type="journal article" date="2003" name="Proc. Natl. Acad. Sci. U.S.A.">
        <title>The genome sequence of Clostridium tetani, the causative agent of tetanus disease.</title>
        <authorList>
            <person name="Brueggemann H."/>
            <person name="Baumer S."/>
            <person name="Fricke W.F."/>
            <person name="Wiezer A."/>
            <person name="Liesegang H."/>
            <person name="Decker I."/>
            <person name="Herzberg C."/>
            <person name="Martinez-Arias R."/>
            <person name="Merkl R."/>
            <person name="Henne A."/>
            <person name="Gottschalk G."/>
        </authorList>
    </citation>
    <scope>NUCLEOTIDE SEQUENCE [LARGE SCALE GENOMIC DNA]</scope>
    <source>
        <strain evidence="12">Massachusetts / E88</strain>
    </source>
</reference>
<comment type="catalytic activity">
    <reaction evidence="4">
        <text>L-asparagine + H2O = L-aspartate + NH4(+)</text>
        <dbReference type="Rhea" id="RHEA:21016"/>
        <dbReference type="ChEBI" id="CHEBI:15377"/>
        <dbReference type="ChEBI" id="CHEBI:28938"/>
        <dbReference type="ChEBI" id="CHEBI:29991"/>
        <dbReference type="ChEBI" id="CHEBI:58048"/>
        <dbReference type="EC" id="3.5.1.1"/>
    </reaction>
</comment>
<dbReference type="EC" id="3.5.1.1" evidence="2"/>
<evidence type="ECO:0000256" key="8">
    <source>
        <dbReference type="PROSITE-ProRule" id="PRU10100"/>
    </source>
</evidence>
<gene>
    <name evidence="11" type="ordered locus">CTC_01877</name>
</gene>
<dbReference type="InterPro" id="IPR027474">
    <property type="entry name" value="L-asparaginase_N"/>
</dbReference>
<dbReference type="PRINTS" id="PR00139">
    <property type="entry name" value="ASNGLNASE"/>
</dbReference>
<dbReference type="InterPro" id="IPR040919">
    <property type="entry name" value="Asparaginase_C"/>
</dbReference>
<evidence type="ECO:0000313" key="12">
    <source>
        <dbReference type="Proteomes" id="UP000001412"/>
    </source>
</evidence>
<feature type="binding site" evidence="6">
    <location>
        <begin position="103"/>
        <end position="104"/>
    </location>
    <ligand>
        <name>substrate</name>
    </ligand>
</feature>
<evidence type="ECO:0000256" key="7">
    <source>
        <dbReference type="PROSITE-ProRule" id="PRU10099"/>
    </source>
</evidence>
<evidence type="ECO:0000256" key="5">
    <source>
        <dbReference type="PIRSR" id="PIRSR001220-1"/>
    </source>
</evidence>
<dbReference type="PANTHER" id="PTHR11707:SF28">
    <property type="entry name" value="60 KDA LYSOPHOSPHOLIPASE"/>
    <property type="match status" value="1"/>
</dbReference>
<dbReference type="InterPro" id="IPR027475">
    <property type="entry name" value="Asparaginase/glutaminase_AS2"/>
</dbReference>
<dbReference type="InterPro" id="IPR041725">
    <property type="entry name" value="L-asparaginase_I"/>
</dbReference>
<keyword evidence="12" id="KW-1185">Reference proteome</keyword>
<dbReference type="SMART" id="SM00870">
    <property type="entry name" value="Asparaginase"/>
    <property type="match status" value="1"/>
</dbReference>
<dbReference type="InterPro" id="IPR006033">
    <property type="entry name" value="AsnA_fam"/>
</dbReference>
<dbReference type="SFLD" id="SFLDS00057">
    <property type="entry name" value="Glutaminase/Asparaginase"/>
    <property type="match status" value="1"/>
</dbReference>
<comment type="similarity">
    <text evidence="1">Belongs to the asparaginase 1 family.</text>
</comment>
<dbReference type="STRING" id="212717.CTC_01877"/>
<feature type="active site" evidence="7">
    <location>
        <position position="30"/>
    </location>
</feature>
<dbReference type="PROSITE" id="PS00917">
    <property type="entry name" value="ASN_GLN_ASE_2"/>
    <property type="match status" value="1"/>
</dbReference>
<dbReference type="GO" id="GO:0004067">
    <property type="term" value="F:asparaginase activity"/>
    <property type="evidence" value="ECO:0007669"/>
    <property type="project" value="UniProtKB-UniRule"/>
</dbReference>
<evidence type="ECO:0000256" key="6">
    <source>
        <dbReference type="PIRSR" id="PIRSR001220-2"/>
    </source>
</evidence>
<feature type="domain" description="L-asparaginase N-terminal" evidence="9">
    <location>
        <begin position="21"/>
        <end position="204"/>
    </location>
</feature>
<dbReference type="KEGG" id="ctc:CTC_01877"/>
<dbReference type="PIRSF" id="PIRSF001220">
    <property type="entry name" value="L-ASNase_gatD"/>
    <property type="match status" value="1"/>
</dbReference>
<sequence length="358" mass="40158">MSMIDGIPSGKINGGGFYMKKILLLSTGGTIACSKGNEGLAPSLTAESLLTYTKEIQDICYIDTMQILNIDSTNMHPEYWVHITEYIETNYNNYDGFVITHGTDTMAYTAAALFYMIQDSHKPIVITGAQRPITFKETDAKRNLVDSIKFACNGIGGVFIVFDGKVICGSRAEKLRTKSYNAFESINFPHLATIEGNRIKYNDKISICKKKKELVFYKTLCTNIFLLKLTPATDPDILNYLSDKYLGIIIESYGSGGIPFKDKKDFLSKLKMLDQKGKIVVIKSQVLLEGTDLSQYEVGQKALKYPIIPAYDMSTEAIVTKLMWVLGQTKDKEKAREMFLTPVKNDLIIENIQQEMAK</sequence>
<dbReference type="FunFam" id="3.40.50.1170:FF:000001">
    <property type="entry name" value="L-asparaginase 2"/>
    <property type="match status" value="1"/>
</dbReference>
<feature type="domain" description="Asparaginase/glutaminase C-terminal" evidence="10">
    <location>
        <begin position="223"/>
        <end position="339"/>
    </location>
</feature>
<evidence type="ECO:0000259" key="10">
    <source>
        <dbReference type="Pfam" id="PF17763"/>
    </source>
</evidence>
<name>Q893E9_CLOTE</name>
<dbReference type="GO" id="GO:0006520">
    <property type="term" value="P:amino acid metabolic process"/>
    <property type="evidence" value="ECO:0007669"/>
    <property type="project" value="InterPro"/>
</dbReference>
<dbReference type="PROSITE" id="PS00144">
    <property type="entry name" value="ASN_GLN_ASE_1"/>
    <property type="match status" value="1"/>
</dbReference>
<organism evidence="11 12">
    <name type="scientific">Clostridium tetani (strain Massachusetts / E88)</name>
    <dbReference type="NCBI Taxonomy" id="212717"/>
    <lineage>
        <taxon>Bacteria</taxon>
        <taxon>Bacillati</taxon>
        <taxon>Bacillota</taxon>
        <taxon>Clostridia</taxon>
        <taxon>Eubacteriales</taxon>
        <taxon>Clostridiaceae</taxon>
        <taxon>Clostridium</taxon>
    </lineage>
</organism>
<evidence type="ECO:0000259" key="9">
    <source>
        <dbReference type="Pfam" id="PF00710"/>
    </source>
</evidence>
<dbReference type="Pfam" id="PF17763">
    <property type="entry name" value="Asparaginase_C"/>
    <property type="match status" value="1"/>
</dbReference>
<dbReference type="InterPro" id="IPR037152">
    <property type="entry name" value="L-asparaginase_N_sf"/>
</dbReference>
<dbReference type="InterPro" id="IPR036152">
    <property type="entry name" value="Asp/glu_Ase-like_sf"/>
</dbReference>
<dbReference type="Gene3D" id="3.40.50.40">
    <property type="match status" value="1"/>
</dbReference>
<dbReference type="CDD" id="cd08963">
    <property type="entry name" value="L-asparaginase_I"/>
    <property type="match status" value="1"/>
</dbReference>
<dbReference type="Gene3D" id="3.40.50.1170">
    <property type="entry name" value="L-asparaginase, N-terminal domain"/>
    <property type="match status" value="1"/>
</dbReference>
<dbReference type="NCBIfam" id="TIGR00519">
    <property type="entry name" value="asnASE_I"/>
    <property type="match status" value="1"/>
</dbReference>
<dbReference type="PROSITE" id="PS51732">
    <property type="entry name" value="ASN_GLN_ASE_3"/>
    <property type="match status" value="1"/>
</dbReference>
<feature type="active site" description="O-isoaspartyl threonine intermediate" evidence="5">
    <location>
        <position position="30"/>
    </location>
</feature>
<dbReference type="Proteomes" id="UP000001412">
    <property type="component" value="Chromosome"/>
</dbReference>
<dbReference type="InterPro" id="IPR020827">
    <property type="entry name" value="Asparaginase/glutaminase_AS1"/>
</dbReference>
<proteinExistence type="inferred from homology"/>
<dbReference type="PIRSF" id="PIRSF500176">
    <property type="entry name" value="L_ASNase"/>
    <property type="match status" value="1"/>
</dbReference>
<dbReference type="SUPFAM" id="SSF53774">
    <property type="entry name" value="Glutaminase/Asparaginase"/>
    <property type="match status" value="1"/>
</dbReference>
<dbReference type="PANTHER" id="PTHR11707">
    <property type="entry name" value="L-ASPARAGINASE"/>
    <property type="match status" value="1"/>
</dbReference>
<keyword evidence="3 11" id="KW-0378">Hydrolase</keyword>
<dbReference type="InterPro" id="IPR006034">
    <property type="entry name" value="Asparaginase/glutaminase-like"/>
</dbReference>
<feature type="active site" evidence="8">
    <location>
        <position position="103"/>
    </location>
</feature>
<dbReference type="InterPro" id="IPR027473">
    <property type="entry name" value="L-asparaginase_C"/>
</dbReference>
<evidence type="ECO:0000256" key="2">
    <source>
        <dbReference type="ARBA" id="ARBA00012920"/>
    </source>
</evidence>
<evidence type="ECO:0000256" key="4">
    <source>
        <dbReference type="ARBA" id="ARBA00049366"/>
    </source>
</evidence>
<dbReference type="HOGENOM" id="CLU_019134_2_3_9"/>
<evidence type="ECO:0000313" key="11">
    <source>
        <dbReference type="EMBL" id="AAO36393.1"/>
    </source>
</evidence>
<dbReference type="Pfam" id="PF00710">
    <property type="entry name" value="Asparaginase"/>
    <property type="match status" value="1"/>
</dbReference>
<protein>
    <recommendedName>
        <fullName evidence="2">asparaginase</fullName>
        <ecNumber evidence="2">3.5.1.1</ecNumber>
    </recommendedName>
</protein>
<feature type="binding site" evidence="6">
    <location>
        <position position="72"/>
    </location>
    <ligand>
        <name>substrate</name>
    </ligand>
</feature>